<dbReference type="InterPro" id="IPR034660">
    <property type="entry name" value="DinB/YfiT-like"/>
</dbReference>
<name>A0A3A4AT16_9ACTN</name>
<feature type="domain" description="Mycothiol-dependent maleylpyruvate isomerase metal-binding" evidence="1">
    <location>
        <begin position="20"/>
        <end position="142"/>
    </location>
</feature>
<comment type="caution">
    <text evidence="2">The sequence shown here is derived from an EMBL/GenBank/DDBJ whole genome shotgun (WGS) entry which is preliminary data.</text>
</comment>
<protein>
    <submittedName>
        <fullName evidence="2">Maleylpyruvate isomerase family mycothiol-dependent enzyme</fullName>
    </submittedName>
</protein>
<dbReference type="SUPFAM" id="SSF109854">
    <property type="entry name" value="DinB/YfiT-like putative metalloenzymes"/>
    <property type="match status" value="1"/>
</dbReference>
<dbReference type="EMBL" id="QZEY01000007">
    <property type="protein sequence ID" value="RJL31435.1"/>
    <property type="molecule type" value="Genomic_DNA"/>
</dbReference>
<organism evidence="2 3">
    <name type="scientific">Bailinhaonella thermotolerans</name>
    <dbReference type="NCBI Taxonomy" id="1070861"/>
    <lineage>
        <taxon>Bacteria</taxon>
        <taxon>Bacillati</taxon>
        <taxon>Actinomycetota</taxon>
        <taxon>Actinomycetes</taxon>
        <taxon>Streptosporangiales</taxon>
        <taxon>Streptosporangiaceae</taxon>
        <taxon>Bailinhaonella</taxon>
    </lineage>
</organism>
<evidence type="ECO:0000259" key="1">
    <source>
        <dbReference type="Pfam" id="PF11716"/>
    </source>
</evidence>
<reference evidence="2 3" key="1">
    <citation type="submission" date="2018-09" db="EMBL/GenBank/DDBJ databases">
        <title>YIM 75507 draft genome.</title>
        <authorList>
            <person name="Tang S."/>
            <person name="Feng Y."/>
        </authorList>
    </citation>
    <scope>NUCLEOTIDE SEQUENCE [LARGE SCALE GENOMIC DNA]</scope>
    <source>
        <strain evidence="2 3">YIM 75507</strain>
    </source>
</reference>
<gene>
    <name evidence="2" type="ORF">D5H75_20620</name>
</gene>
<dbReference type="GO" id="GO:0046872">
    <property type="term" value="F:metal ion binding"/>
    <property type="evidence" value="ECO:0007669"/>
    <property type="project" value="InterPro"/>
</dbReference>
<dbReference type="GO" id="GO:0005886">
    <property type="term" value="C:plasma membrane"/>
    <property type="evidence" value="ECO:0007669"/>
    <property type="project" value="TreeGrafter"/>
</dbReference>
<dbReference type="InterPro" id="IPR024344">
    <property type="entry name" value="MDMPI_metal-binding"/>
</dbReference>
<dbReference type="Pfam" id="PF11716">
    <property type="entry name" value="MDMPI_N"/>
    <property type="match status" value="1"/>
</dbReference>
<keyword evidence="2" id="KW-0413">Isomerase</keyword>
<dbReference type="OrthoDB" id="3671213at2"/>
<dbReference type="Proteomes" id="UP000265768">
    <property type="component" value="Unassembled WGS sequence"/>
</dbReference>
<accession>A0A3A4AT16</accession>
<dbReference type="AlphaFoldDB" id="A0A3A4AT16"/>
<keyword evidence="3" id="KW-1185">Reference proteome</keyword>
<dbReference type="PANTHER" id="PTHR40758:SF1">
    <property type="entry name" value="CONSERVED PROTEIN"/>
    <property type="match status" value="1"/>
</dbReference>
<evidence type="ECO:0000313" key="2">
    <source>
        <dbReference type="EMBL" id="RJL31435.1"/>
    </source>
</evidence>
<sequence>MRGRWEVPGVEWTHRAHTEALAREIEAFARAVRGMDLDVPVPTCPGWDLRELVRHTGWVHRWAALVVRTRTPELIDRTTVDPKFPAEDREAADWLGAGAVPLISALRDAGPAEAVWSWGGDRHVRFWSRRQLHETAVHRADAELALGREPVIDAEVADDGVAEFFDVLPYARWNRKVRELRAGDGRGETLSWQYGDRPGWVVTLTPEGFGHERSGKPGDVTVRAANATDLLLAVWGRRPIDGPRYTVEGDASLLTWWTGRARV</sequence>
<keyword evidence="2" id="KW-0670">Pyruvate</keyword>
<evidence type="ECO:0000313" key="3">
    <source>
        <dbReference type="Proteomes" id="UP000265768"/>
    </source>
</evidence>
<proteinExistence type="predicted"/>
<dbReference type="InterPro" id="IPR017517">
    <property type="entry name" value="Maleyloyr_isom"/>
</dbReference>
<dbReference type="GO" id="GO:0016853">
    <property type="term" value="F:isomerase activity"/>
    <property type="evidence" value="ECO:0007669"/>
    <property type="project" value="UniProtKB-KW"/>
</dbReference>
<dbReference type="NCBIfam" id="TIGR03083">
    <property type="entry name" value="maleylpyruvate isomerase family mycothiol-dependent enzyme"/>
    <property type="match status" value="1"/>
</dbReference>
<dbReference type="PANTHER" id="PTHR40758">
    <property type="entry name" value="CONSERVED PROTEIN"/>
    <property type="match status" value="1"/>
</dbReference>